<sequence>MLTPDITIIHIIFISISMACGFAAIYYWVKIYYETKKGSIAWLLLALTSIFLITSAIFPSIAISSQDTDITEMIFLFLGFWSVVYIGIFAAAGFLMFQAFRTIPREKLGDYLIEGMVFTKSLQSEEDIDNIAEVEQISTLFNRSTLIEYTPKARYEDSVIEICLRLYGEMVNTVLVSTQPRTAMYKEKIGDLMDIGAMKFIEISSTSKQVTNEDGIIKLPTDELDKFFELTSKLPKGCAVIFEPISQLLLTASDKDIYEFMSEMVERFATNELLLVGMINKSAHDEQTVSRIEGLFLNLAEEEGTKIRLIKGGKEEYIRFYVGEKFFMDQNVQVKLV</sequence>
<name>A0AA51UFR3_9EURY</name>
<feature type="transmembrane region" description="Helical" evidence="1">
    <location>
        <begin position="74"/>
        <end position="97"/>
    </location>
</feature>
<dbReference type="GeneID" id="84228594"/>
<feature type="transmembrane region" description="Helical" evidence="1">
    <location>
        <begin position="6"/>
        <end position="29"/>
    </location>
</feature>
<keyword evidence="3" id="KW-1185">Reference proteome</keyword>
<keyword evidence="1" id="KW-0472">Membrane</keyword>
<dbReference type="Proteomes" id="UP001183006">
    <property type="component" value="Chromosome"/>
</dbReference>
<evidence type="ECO:0000256" key="1">
    <source>
        <dbReference type="SAM" id="Phobius"/>
    </source>
</evidence>
<accession>A0AA51UFR3</accession>
<gene>
    <name evidence="2" type="ORF">RE476_00595</name>
</gene>
<organism evidence="2 3">
    <name type="scientific">Methanolobus mangrovi</name>
    <dbReference type="NCBI Taxonomy" id="3072977"/>
    <lineage>
        <taxon>Archaea</taxon>
        <taxon>Methanobacteriati</taxon>
        <taxon>Methanobacteriota</taxon>
        <taxon>Stenosarchaea group</taxon>
        <taxon>Methanomicrobia</taxon>
        <taxon>Methanosarcinales</taxon>
        <taxon>Methanosarcinaceae</taxon>
        <taxon>Methanolobus</taxon>
    </lineage>
</organism>
<dbReference type="EMBL" id="CP133594">
    <property type="protein sequence ID" value="WMW22350.1"/>
    <property type="molecule type" value="Genomic_DNA"/>
</dbReference>
<reference evidence="2" key="1">
    <citation type="submission" date="2023-08" db="EMBL/GenBank/DDBJ databases">
        <title>Methanolobus mangrovi sp. nov. and Methanolobus sediminis sp. nov, two novel methylotrophic methanogens isolated from mangrove sediments in China.</title>
        <authorList>
            <person name="Zhou J."/>
        </authorList>
    </citation>
    <scope>NUCLEOTIDE SEQUENCE</scope>
    <source>
        <strain evidence="2">FTZ2</strain>
    </source>
</reference>
<evidence type="ECO:0000313" key="3">
    <source>
        <dbReference type="Proteomes" id="UP001183006"/>
    </source>
</evidence>
<keyword evidence="1" id="KW-1133">Transmembrane helix</keyword>
<proteinExistence type="predicted"/>
<dbReference type="RefSeq" id="WP_309308201.1">
    <property type="nucleotide sequence ID" value="NZ_CP133594.1"/>
</dbReference>
<keyword evidence="1" id="KW-0812">Transmembrane</keyword>
<feature type="transmembrane region" description="Helical" evidence="1">
    <location>
        <begin position="41"/>
        <end position="62"/>
    </location>
</feature>
<protein>
    <submittedName>
        <fullName evidence="2">DUF3795 domain-containing protein</fullName>
    </submittedName>
</protein>
<dbReference type="KEGG" id="mmav:RE476_00595"/>
<evidence type="ECO:0000313" key="2">
    <source>
        <dbReference type="EMBL" id="WMW22350.1"/>
    </source>
</evidence>
<dbReference type="AlphaFoldDB" id="A0AA51UFR3"/>